<evidence type="ECO:0000313" key="2">
    <source>
        <dbReference type="EMBL" id="CAB1415292.1"/>
    </source>
</evidence>
<dbReference type="Proteomes" id="UP001153269">
    <property type="component" value="Unassembled WGS sequence"/>
</dbReference>
<evidence type="ECO:0000256" key="1">
    <source>
        <dbReference type="SAM" id="MobiDB-lite"/>
    </source>
</evidence>
<dbReference type="AlphaFoldDB" id="A0A9N7Y7A7"/>
<feature type="region of interest" description="Disordered" evidence="1">
    <location>
        <begin position="160"/>
        <end position="205"/>
    </location>
</feature>
<protein>
    <submittedName>
        <fullName evidence="2">Uncharacterized protein</fullName>
    </submittedName>
</protein>
<name>A0A9N7Y7A7_PLEPL</name>
<sequence>MKGAQRRIETREQGSADLRITLSFGLLGFRSQPIVAAPLCSPHTQRVLSTAVHNPTATPPLPFHTQELKAQHGYSCEMFSSGLSVNTRLLNCPGLALWGREVLEKEDGMQMRFLEGKEQLFEDCKSLRDILVEQRLGGSAADTMFFFTPLRLCEVPNSSLSDTTRATCTTSHEDMKPKTLEVQHRGHVPTSLPPPSSSSSSSSSTAATLATVTSWTC</sequence>
<gene>
    <name evidence="2" type="ORF">PLEPLA_LOCUS3008</name>
</gene>
<evidence type="ECO:0000313" key="3">
    <source>
        <dbReference type="Proteomes" id="UP001153269"/>
    </source>
</evidence>
<organism evidence="2 3">
    <name type="scientific">Pleuronectes platessa</name>
    <name type="common">European plaice</name>
    <dbReference type="NCBI Taxonomy" id="8262"/>
    <lineage>
        <taxon>Eukaryota</taxon>
        <taxon>Metazoa</taxon>
        <taxon>Chordata</taxon>
        <taxon>Craniata</taxon>
        <taxon>Vertebrata</taxon>
        <taxon>Euteleostomi</taxon>
        <taxon>Actinopterygii</taxon>
        <taxon>Neopterygii</taxon>
        <taxon>Teleostei</taxon>
        <taxon>Neoteleostei</taxon>
        <taxon>Acanthomorphata</taxon>
        <taxon>Carangaria</taxon>
        <taxon>Pleuronectiformes</taxon>
        <taxon>Pleuronectoidei</taxon>
        <taxon>Pleuronectidae</taxon>
        <taxon>Pleuronectes</taxon>
    </lineage>
</organism>
<keyword evidence="3" id="KW-1185">Reference proteome</keyword>
<reference evidence="2" key="1">
    <citation type="submission" date="2020-03" db="EMBL/GenBank/DDBJ databases">
        <authorList>
            <person name="Weist P."/>
        </authorList>
    </citation>
    <scope>NUCLEOTIDE SEQUENCE</scope>
</reference>
<feature type="compositionally biased region" description="Polar residues" evidence="1">
    <location>
        <begin position="160"/>
        <end position="170"/>
    </location>
</feature>
<proteinExistence type="predicted"/>
<accession>A0A9N7Y7A7</accession>
<dbReference type="EMBL" id="CADEAL010000149">
    <property type="protein sequence ID" value="CAB1415292.1"/>
    <property type="molecule type" value="Genomic_DNA"/>
</dbReference>
<comment type="caution">
    <text evidence="2">The sequence shown here is derived from an EMBL/GenBank/DDBJ whole genome shotgun (WGS) entry which is preliminary data.</text>
</comment>
<feature type="compositionally biased region" description="Basic and acidic residues" evidence="1">
    <location>
        <begin position="171"/>
        <end position="184"/>
    </location>
</feature>